<dbReference type="CDD" id="cd05233">
    <property type="entry name" value="SDR_c"/>
    <property type="match status" value="1"/>
</dbReference>
<dbReference type="AlphaFoldDB" id="A0A919PYN5"/>
<dbReference type="Pfam" id="PF00106">
    <property type="entry name" value="adh_short"/>
    <property type="match status" value="1"/>
</dbReference>
<sequence length="264" mass="27165">MDLAGKVVVITGAAGGIGAALARRFAAEGAATLVLADLDGDATEAVAATITETETRAVAVDVTDENQVAELAAETEERYGRIDLFCANAGITTGAGLEASAETWARTWAVNVQSHVYSARAVLPGMLERGEGYLLHTCSAAGLLTAVGDAPYTVTKHAAVSFAEWLSITYGAKGIKVSALCPQGVATPMLRDGLAAGHIGAKVTAAGGAVLSPDEVAGSVVEGLAAERFLILPHPEVQKYYLHRASDTDRWLTGMRGLAASLET</sequence>
<dbReference type="InterPro" id="IPR057326">
    <property type="entry name" value="KR_dom"/>
</dbReference>
<dbReference type="PROSITE" id="PS00061">
    <property type="entry name" value="ADH_SHORT"/>
    <property type="match status" value="1"/>
</dbReference>
<evidence type="ECO:0000313" key="5">
    <source>
        <dbReference type="Proteomes" id="UP000660611"/>
    </source>
</evidence>
<comment type="caution">
    <text evidence="4">The sequence shown here is derived from an EMBL/GenBank/DDBJ whole genome shotgun (WGS) entry which is preliminary data.</text>
</comment>
<evidence type="ECO:0000256" key="1">
    <source>
        <dbReference type="ARBA" id="ARBA00006484"/>
    </source>
</evidence>
<keyword evidence="5" id="KW-1185">Reference proteome</keyword>
<accession>A0A919PYN5</accession>
<evidence type="ECO:0000313" key="4">
    <source>
        <dbReference type="EMBL" id="GIG52822.1"/>
    </source>
</evidence>
<keyword evidence="2" id="KW-0560">Oxidoreductase</keyword>
<dbReference type="PANTHER" id="PTHR24322">
    <property type="entry name" value="PKSB"/>
    <property type="match status" value="1"/>
</dbReference>
<evidence type="ECO:0000259" key="3">
    <source>
        <dbReference type="SMART" id="SM00822"/>
    </source>
</evidence>
<dbReference type="PANTHER" id="PTHR24322:SF736">
    <property type="entry name" value="RETINOL DEHYDROGENASE 10"/>
    <property type="match status" value="1"/>
</dbReference>
<dbReference type="SMART" id="SM00822">
    <property type="entry name" value="PKS_KR"/>
    <property type="match status" value="1"/>
</dbReference>
<dbReference type="Gene3D" id="3.40.50.720">
    <property type="entry name" value="NAD(P)-binding Rossmann-like Domain"/>
    <property type="match status" value="1"/>
</dbReference>
<dbReference type="SUPFAM" id="SSF51735">
    <property type="entry name" value="NAD(P)-binding Rossmann-fold domains"/>
    <property type="match status" value="1"/>
</dbReference>
<dbReference type="Proteomes" id="UP000660611">
    <property type="component" value="Unassembled WGS sequence"/>
</dbReference>
<reference evidence="4" key="1">
    <citation type="submission" date="2021-01" db="EMBL/GenBank/DDBJ databases">
        <title>Whole genome shotgun sequence of Dactylosporangium siamense NBRC 106093.</title>
        <authorList>
            <person name="Komaki H."/>
            <person name="Tamura T."/>
        </authorList>
    </citation>
    <scope>NUCLEOTIDE SEQUENCE</scope>
    <source>
        <strain evidence="4">NBRC 106093</strain>
    </source>
</reference>
<dbReference type="RefSeq" id="WP_203854413.1">
    <property type="nucleotide sequence ID" value="NZ_BAAAVW010000001.1"/>
</dbReference>
<protein>
    <submittedName>
        <fullName evidence="4">Dehydrogenase</fullName>
    </submittedName>
</protein>
<dbReference type="EMBL" id="BONQ01000189">
    <property type="protein sequence ID" value="GIG52822.1"/>
    <property type="molecule type" value="Genomic_DNA"/>
</dbReference>
<gene>
    <name evidence="4" type="ORF">Dsi01nite_108630</name>
</gene>
<dbReference type="InterPro" id="IPR002347">
    <property type="entry name" value="SDR_fam"/>
</dbReference>
<comment type="similarity">
    <text evidence="1">Belongs to the short-chain dehydrogenases/reductases (SDR) family.</text>
</comment>
<evidence type="ECO:0000256" key="2">
    <source>
        <dbReference type="ARBA" id="ARBA00023002"/>
    </source>
</evidence>
<dbReference type="InterPro" id="IPR036291">
    <property type="entry name" value="NAD(P)-bd_dom_sf"/>
</dbReference>
<organism evidence="4 5">
    <name type="scientific">Dactylosporangium siamense</name>
    <dbReference type="NCBI Taxonomy" id="685454"/>
    <lineage>
        <taxon>Bacteria</taxon>
        <taxon>Bacillati</taxon>
        <taxon>Actinomycetota</taxon>
        <taxon>Actinomycetes</taxon>
        <taxon>Micromonosporales</taxon>
        <taxon>Micromonosporaceae</taxon>
        <taxon>Dactylosporangium</taxon>
    </lineage>
</organism>
<dbReference type="InterPro" id="IPR020904">
    <property type="entry name" value="Sc_DH/Rdtase_CS"/>
</dbReference>
<feature type="domain" description="Ketoreductase" evidence="3">
    <location>
        <begin position="6"/>
        <end position="183"/>
    </location>
</feature>
<proteinExistence type="inferred from homology"/>
<dbReference type="PRINTS" id="PR00081">
    <property type="entry name" value="GDHRDH"/>
</dbReference>
<dbReference type="GO" id="GO:0016616">
    <property type="term" value="F:oxidoreductase activity, acting on the CH-OH group of donors, NAD or NADP as acceptor"/>
    <property type="evidence" value="ECO:0007669"/>
    <property type="project" value="TreeGrafter"/>
</dbReference>
<name>A0A919PYN5_9ACTN</name>